<dbReference type="PATRIC" id="fig|37636.3.peg.1079"/>
<feature type="transmembrane region" description="Helical" evidence="1">
    <location>
        <begin position="46"/>
        <end position="65"/>
    </location>
</feature>
<feature type="transmembrane region" description="Helical" evidence="1">
    <location>
        <begin position="7"/>
        <end position="26"/>
    </location>
</feature>
<organism evidence="2 5">
    <name type="scientific">Thermus scotoductus</name>
    <dbReference type="NCBI Taxonomy" id="37636"/>
    <lineage>
        <taxon>Bacteria</taxon>
        <taxon>Thermotogati</taxon>
        <taxon>Deinococcota</taxon>
        <taxon>Deinococci</taxon>
        <taxon>Thermales</taxon>
        <taxon>Thermaceae</taxon>
        <taxon>Thermus</taxon>
    </lineage>
</organism>
<evidence type="ECO:0000313" key="7">
    <source>
        <dbReference type="Proteomes" id="UP000287962"/>
    </source>
</evidence>
<dbReference type="EMBL" id="PEMD01000297">
    <property type="protein sequence ID" value="RTH30386.1"/>
    <property type="molecule type" value="Genomic_DNA"/>
</dbReference>
<name>A0A0N0ZQK6_THESC</name>
<comment type="caution">
    <text evidence="2">The sequence shown here is derived from an EMBL/GenBank/DDBJ whole genome shotgun (WGS) entry which is preliminary data.</text>
</comment>
<evidence type="ECO:0000313" key="2">
    <source>
        <dbReference type="EMBL" id="KPD32940.1"/>
    </source>
</evidence>
<reference evidence="6 7" key="3">
    <citation type="journal article" date="2019" name="Extremophiles">
        <title>Biogeography of thermophiles and predominance of Thermus scotoductus in domestic water heaters.</title>
        <authorList>
            <person name="Wilpiszeski R.L."/>
            <person name="Zhang Z."/>
            <person name="House C.H."/>
        </authorList>
    </citation>
    <scope>NUCLEOTIDE SEQUENCE [LARGE SCALE GENOMIC DNA]</scope>
    <source>
        <strain evidence="4 7">12_S12</strain>
        <strain evidence="3 6">20_S20</strain>
    </source>
</reference>
<dbReference type="Proteomes" id="UP000053099">
    <property type="component" value="Unassembled WGS sequence"/>
</dbReference>
<evidence type="ECO:0000313" key="5">
    <source>
        <dbReference type="Proteomes" id="UP000053099"/>
    </source>
</evidence>
<reference evidence="2 5" key="1">
    <citation type="submission" date="2015-09" db="EMBL/GenBank/DDBJ databases">
        <title>Draft genome sequence of Thermus scotoductus strain K1 isolated from a geothermal spring in Nagorno-Karabakh, Armenia.</title>
        <authorList>
            <person name="Saghatelyan A."/>
            <person name="Poghosyan L."/>
            <person name="Panosyan H."/>
            <person name="Birkeland N.-K."/>
        </authorList>
    </citation>
    <scope>NUCLEOTIDE SEQUENCE [LARGE SCALE GENOMIC DNA]</scope>
    <source>
        <strain evidence="2 5">K1</strain>
    </source>
</reference>
<dbReference type="EMBL" id="PEML01000144">
    <property type="protein sequence ID" value="RTI07687.1"/>
    <property type="molecule type" value="Genomic_DNA"/>
</dbReference>
<dbReference type="Proteomes" id="UP000287962">
    <property type="component" value="Unassembled WGS sequence"/>
</dbReference>
<evidence type="ECO:0008006" key="8">
    <source>
        <dbReference type="Google" id="ProtNLM"/>
    </source>
</evidence>
<keyword evidence="1" id="KW-0812">Transmembrane</keyword>
<evidence type="ECO:0000256" key="1">
    <source>
        <dbReference type="SAM" id="Phobius"/>
    </source>
</evidence>
<keyword evidence="7" id="KW-1185">Reference proteome</keyword>
<accession>A0A0N0ZQK6</accession>
<keyword evidence="1" id="KW-1133">Transmembrane helix</keyword>
<evidence type="ECO:0000313" key="6">
    <source>
        <dbReference type="Proteomes" id="UP000286928"/>
    </source>
</evidence>
<proteinExistence type="predicted"/>
<dbReference type="Proteomes" id="UP000286928">
    <property type="component" value="Unassembled WGS sequence"/>
</dbReference>
<protein>
    <recommendedName>
        <fullName evidence="8">DUF1049 domain-containing protein</fullName>
    </recommendedName>
</protein>
<dbReference type="RefSeq" id="WP_015717381.1">
    <property type="nucleotide sequence ID" value="NZ_PELO01000110.1"/>
</dbReference>
<evidence type="ECO:0000313" key="4">
    <source>
        <dbReference type="EMBL" id="RTI07687.1"/>
    </source>
</evidence>
<evidence type="ECO:0000313" key="3">
    <source>
        <dbReference type="EMBL" id="RTH30386.1"/>
    </source>
</evidence>
<gene>
    <name evidence="2" type="ORF">AN926_00525</name>
    <name evidence="4" type="ORF">CSW25_05705</name>
    <name evidence="3" type="ORF">CSW33_10325</name>
</gene>
<keyword evidence="1" id="KW-0472">Membrane</keyword>
<dbReference type="AlphaFoldDB" id="A0A0N0ZQK6"/>
<dbReference type="EMBL" id="LJJR01000003">
    <property type="protein sequence ID" value="KPD32940.1"/>
    <property type="molecule type" value="Genomic_DNA"/>
</dbReference>
<sequence length="104" mass="11857">MKLAHWVFLLVTLGVAGAGFYLYLAFPFLEVPTPLGSWPLYYLLPGAYALGFLVGGVYALVLWLWGVGERRALLREVRRLQGEVNALKRERIEEIPRIPDREEV</sequence>
<reference evidence="4" key="2">
    <citation type="submission" date="2017-10" db="EMBL/GenBank/DDBJ databases">
        <authorList>
            <person name="Wilpiszeski R.L."/>
            <person name="Zhidan Z."/>
            <person name="House C.H."/>
        </authorList>
    </citation>
    <scope>NUCLEOTIDE SEQUENCE</scope>
    <source>
        <strain evidence="4">12_S12</strain>
    </source>
</reference>